<evidence type="ECO:0000256" key="1">
    <source>
        <dbReference type="ARBA" id="ARBA00004651"/>
    </source>
</evidence>
<sequence>MSRVRAAAHTGGPGIRAWIVWSTGVAAYILAITNRTSLSAVGVDAAERFQADAATLSLFAVVQLAVYGGMQIPVGVLLDRYGSRPIITIGMILMAVGQLTMALSPSVGIAIVARMLLGAGDAAVFPAVLRLVATWFPAQRAPVMVQLTGILGQAGQLVAVIPIAAVLHATSWSVTFGAIAGLGVLFAVLVFAVIRNHPPEVDRDISVDTDTGAIRIVTSSVDTGVGIRAAWAHPGTRLAFWSHFATPFAGTAFMLLWGVPFLTAGEGRTLGEATGLLTIFVFAGMAFGPVLGELSRRIPHRRSRALVLPAVAVQLGAWLTVILWPGPAPLWLLTVLVVALSLGGPASMIAFDHARTHNPSHRLSTATGLTNAGGFLAALIAIFVIGVALDLQGAGTPDTYRLDAFRVAFLAQIPLWLLGAIFISVERRRTRVHLGMDEPRRPPR</sequence>
<dbReference type="InterPro" id="IPR036259">
    <property type="entry name" value="MFS_trans_sf"/>
</dbReference>
<feature type="domain" description="Major facilitator superfamily (MFS) profile" evidence="7">
    <location>
        <begin position="19"/>
        <end position="431"/>
    </location>
</feature>
<feature type="transmembrane region" description="Helical" evidence="6">
    <location>
        <begin position="238"/>
        <end position="262"/>
    </location>
</feature>
<evidence type="ECO:0000256" key="6">
    <source>
        <dbReference type="SAM" id="Phobius"/>
    </source>
</evidence>
<feature type="transmembrane region" description="Helical" evidence="6">
    <location>
        <begin position="372"/>
        <end position="392"/>
    </location>
</feature>
<accession>A0A7W7BSV1</accession>
<comment type="caution">
    <text evidence="8">The sequence shown here is derived from an EMBL/GenBank/DDBJ whole genome shotgun (WGS) entry which is preliminary data.</text>
</comment>
<feature type="transmembrane region" description="Helical" evidence="6">
    <location>
        <begin position="330"/>
        <end position="351"/>
    </location>
</feature>
<dbReference type="PANTHER" id="PTHR42718">
    <property type="entry name" value="MAJOR FACILITATOR SUPERFAMILY MULTIDRUG TRANSPORTER MFSC"/>
    <property type="match status" value="1"/>
</dbReference>
<feature type="transmembrane region" description="Helical" evidence="6">
    <location>
        <begin position="53"/>
        <end position="78"/>
    </location>
</feature>
<reference evidence="8 9" key="1">
    <citation type="submission" date="2020-08" db="EMBL/GenBank/DDBJ databases">
        <title>Sequencing the genomes of 1000 actinobacteria strains.</title>
        <authorList>
            <person name="Klenk H.-P."/>
        </authorList>
    </citation>
    <scope>NUCLEOTIDE SEQUENCE [LARGE SCALE GENOMIC DNA]</scope>
    <source>
        <strain evidence="8 9">DSM 24947</strain>
    </source>
</reference>
<dbReference type="Proteomes" id="UP000573729">
    <property type="component" value="Unassembled WGS sequence"/>
</dbReference>
<organism evidence="8 9">
    <name type="scientific">Microbacterium marinum</name>
    <dbReference type="NCBI Taxonomy" id="421115"/>
    <lineage>
        <taxon>Bacteria</taxon>
        <taxon>Bacillati</taxon>
        <taxon>Actinomycetota</taxon>
        <taxon>Actinomycetes</taxon>
        <taxon>Micrococcales</taxon>
        <taxon>Microbacteriaceae</taxon>
        <taxon>Microbacterium</taxon>
    </lineage>
</organism>
<keyword evidence="4 6" id="KW-1133">Transmembrane helix</keyword>
<feature type="transmembrane region" description="Helical" evidence="6">
    <location>
        <begin position="404"/>
        <end position="425"/>
    </location>
</feature>
<dbReference type="RefSeq" id="WP_343066064.1">
    <property type="nucleotide sequence ID" value="NZ_JACHMD010000001.1"/>
</dbReference>
<dbReference type="PROSITE" id="PS50850">
    <property type="entry name" value="MFS"/>
    <property type="match status" value="1"/>
</dbReference>
<gene>
    <name evidence="8" type="ORF">BKA24_001985</name>
</gene>
<keyword evidence="5 6" id="KW-0472">Membrane</keyword>
<keyword evidence="9" id="KW-1185">Reference proteome</keyword>
<proteinExistence type="predicted"/>
<evidence type="ECO:0000313" key="9">
    <source>
        <dbReference type="Proteomes" id="UP000573729"/>
    </source>
</evidence>
<evidence type="ECO:0000256" key="4">
    <source>
        <dbReference type="ARBA" id="ARBA00022989"/>
    </source>
</evidence>
<dbReference type="InterPro" id="IPR020846">
    <property type="entry name" value="MFS_dom"/>
</dbReference>
<feature type="transmembrane region" description="Helical" evidence="6">
    <location>
        <begin position="144"/>
        <end position="166"/>
    </location>
</feature>
<dbReference type="InterPro" id="IPR011701">
    <property type="entry name" value="MFS"/>
</dbReference>
<dbReference type="Gene3D" id="1.20.1250.20">
    <property type="entry name" value="MFS general substrate transporter like domains"/>
    <property type="match status" value="2"/>
</dbReference>
<dbReference type="PANTHER" id="PTHR42718:SF9">
    <property type="entry name" value="MAJOR FACILITATOR SUPERFAMILY MULTIDRUG TRANSPORTER MFSC"/>
    <property type="match status" value="1"/>
</dbReference>
<name>A0A7W7BSV1_9MICO</name>
<dbReference type="EMBL" id="JACHMD010000001">
    <property type="protein sequence ID" value="MBB4667276.1"/>
    <property type="molecule type" value="Genomic_DNA"/>
</dbReference>
<evidence type="ECO:0000259" key="7">
    <source>
        <dbReference type="PROSITE" id="PS50850"/>
    </source>
</evidence>
<evidence type="ECO:0000313" key="8">
    <source>
        <dbReference type="EMBL" id="MBB4667276.1"/>
    </source>
</evidence>
<dbReference type="Pfam" id="PF07690">
    <property type="entry name" value="MFS_1"/>
    <property type="match status" value="1"/>
</dbReference>
<feature type="transmembrane region" description="Helical" evidence="6">
    <location>
        <begin position="85"/>
        <end position="103"/>
    </location>
</feature>
<dbReference type="SUPFAM" id="SSF103473">
    <property type="entry name" value="MFS general substrate transporter"/>
    <property type="match status" value="1"/>
</dbReference>
<feature type="transmembrane region" description="Helical" evidence="6">
    <location>
        <begin position="172"/>
        <end position="194"/>
    </location>
</feature>
<dbReference type="CDD" id="cd06174">
    <property type="entry name" value="MFS"/>
    <property type="match status" value="1"/>
</dbReference>
<dbReference type="GO" id="GO:0005886">
    <property type="term" value="C:plasma membrane"/>
    <property type="evidence" value="ECO:0007669"/>
    <property type="project" value="UniProtKB-SubCell"/>
</dbReference>
<feature type="transmembrane region" description="Helical" evidence="6">
    <location>
        <begin position="109"/>
        <end position="132"/>
    </location>
</feature>
<dbReference type="GO" id="GO:0022857">
    <property type="term" value="F:transmembrane transporter activity"/>
    <property type="evidence" value="ECO:0007669"/>
    <property type="project" value="InterPro"/>
</dbReference>
<evidence type="ECO:0000256" key="3">
    <source>
        <dbReference type="ARBA" id="ARBA00022692"/>
    </source>
</evidence>
<feature type="transmembrane region" description="Helical" evidence="6">
    <location>
        <begin position="306"/>
        <end position="324"/>
    </location>
</feature>
<feature type="transmembrane region" description="Helical" evidence="6">
    <location>
        <begin position="274"/>
        <end position="294"/>
    </location>
</feature>
<evidence type="ECO:0000256" key="2">
    <source>
        <dbReference type="ARBA" id="ARBA00022448"/>
    </source>
</evidence>
<dbReference type="AlphaFoldDB" id="A0A7W7BSV1"/>
<comment type="subcellular location">
    <subcellularLocation>
        <location evidence="1">Cell membrane</location>
        <topology evidence="1">Multi-pass membrane protein</topology>
    </subcellularLocation>
</comment>
<feature type="transmembrane region" description="Helical" evidence="6">
    <location>
        <begin position="15"/>
        <end position="33"/>
    </location>
</feature>
<keyword evidence="3 6" id="KW-0812">Transmembrane</keyword>
<protein>
    <submittedName>
        <fullName evidence="8">MFS family permease</fullName>
    </submittedName>
</protein>
<evidence type="ECO:0000256" key="5">
    <source>
        <dbReference type="ARBA" id="ARBA00023136"/>
    </source>
</evidence>
<keyword evidence="2" id="KW-0813">Transport</keyword>